<evidence type="ECO:0000313" key="11">
    <source>
        <dbReference type="Proteomes" id="UP000061018"/>
    </source>
</evidence>
<dbReference type="PANTHER" id="PTHR15822:SF4">
    <property type="entry name" value="TYROSYL-DNA PHOSPHODIESTERASE 2"/>
    <property type="match status" value="1"/>
</dbReference>
<feature type="domain" description="Endonuclease/exonuclease/phosphatase" evidence="9">
    <location>
        <begin position="55"/>
        <end position="292"/>
    </location>
</feature>
<gene>
    <name evidence="10" type="ORF">SAM23877_5740</name>
</gene>
<sequence>MPLTAPSLPPGVRRRGALIALVAVLAVTAVLAAVLVRTATDGTRSPAAGRTLTVATWNMCGVRQWGCAGTGSGSEKRRAVERLVDAGADVVLLQEACATHAESVREALGESWRLSFRPYTWRDGGGRTAAIDCEGRGRGTAGLAVLSDRPLSSVRSVPTRQPEVGLRRGILCATVAAFDVRVCNAHLSLPGSDRAHPGREYRDDQLKALVAAVPGRRTVFGGDFNLRPPGARNRSAWVWPSAAYDAFRECDQTSGTDRSGRATHVSGHKLDYLFAGLPRSSCTVRDTGFSDHRALLMRMHTG</sequence>
<comment type="cofactor">
    <cofactor evidence="2">
        <name>Mg(2+)</name>
        <dbReference type="ChEBI" id="CHEBI:18420"/>
    </cofactor>
</comment>
<keyword evidence="5" id="KW-0227">DNA damage</keyword>
<evidence type="ECO:0000256" key="4">
    <source>
        <dbReference type="ARBA" id="ARBA00022723"/>
    </source>
</evidence>
<evidence type="ECO:0000256" key="5">
    <source>
        <dbReference type="ARBA" id="ARBA00022763"/>
    </source>
</evidence>
<dbReference type="PANTHER" id="PTHR15822">
    <property type="entry name" value="TRAF AND TNF RECEPTOR-ASSOCIATED PROTEIN"/>
    <property type="match status" value="1"/>
</dbReference>
<evidence type="ECO:0000256" key="7">
    <source>
        <dbReference type="ARBA" id="ARBA00022842"/>
    </source>
</evidence>
<evidence type="ECO:0000256" key="3">
    <source>
        <dbReference type="ARBA" id="ARBA00022722"/>
    </source>
</evidence>
<keyword evidence="4" id="KW-0479">Metal-binding</keyword>
<evidence type="ECO:0000259" key="9">
    <source>
        <dbReference type="Pfam" id="PF03372"/>
    </source>
</evidence>
<dbReference type="InterPro" id="IPR036691">
    <property type="entry name" value="Endo/exonu/phosph_ase_sf"/>
</dbReference>
<evidence type="ECO:0000313" key="10">
    <source>
        <dbReference type="EMBL" id="AKZ58785.1"/>
    </source>
</evidence>
<accession>A0A0K2B075</accession>
<dbReference type="Gene3D" id="3.60.10.10">
    <property type="entry name" value="Endonuclease/exonuclease/phosphatase"/>
    <property type="match status" value="1"/>
</dbReference>
<dbReference type="GO" id="GO:0070260">
    <property type="term" value="F:5'-tyrosyl-DNA phosphodiesterase activity"/>
    <property type="evidence" value="ECO:0007669"/>
    <property type="project" value="TreeGrafter"/>
</dbReference>
<evidence type="ECO:0000256" key="1">
    <source>
        <dbReference type="ARBA" id="ARBA00001936"/>
    </source>
</evidence>
<dbReference type="GO" id="GO:0006302">
    <property type="term" value="P:double-strand break repair"/>
    <property type="evidence" value="ECO:0007669"/>
    <property type="project" value="TreeGrafter"/>
</dbReference>
<dbReference type="KEGG" id="samb:SAM23877_5740"/>
<dbReference type="GO" id="GO:0046872">
    <property type="term" value="F:metal ion binding"/>
    <property type="evidence" value="ECO:0007669"/>
    <property type="project" value="UniProtKB-KW"/>
</dbReference>
<dbReference type="GO" id="GO:0003697">
    <property type="term" value="F:single-stranded DNA binding"/>
    <property type="evidence" value="ECO:0007669"/>
    <property type="project" value="TreeGrafter"/>
</dbReference>
<keyword evidence="7" id="KW-0460">Magnesium</keyword>
<reference evidence="11" key="1">
    <citation type="journal article" date="2015" name="J. Biotechnol.">
        <title>Complete genome sequence of Streptomyces ambofaciens ATCC 23877, the spiramycin producer.</title>
        <authorList>
            <person name="Thibessard A."/>
            <person name="Haas D."/>
            <person name="Gerbaud C."/>
            <person name="Aigle B."/>
            <person name="Lautru S."/>
            <person name="Pernodet J.L."/>
            <person name="Leblond P."/>
        </authorList>
    </citation>
    <scope>NUCLEOTIDE SEQUENCE [LARGE SCALE GENOMIC DNA]</scope>
    <source>
        <strain evidence="11">ATCC 23877 / 3486 / DSM 40053 / JCM 4204 / NBRC 12836 / NRRL B-2516</strain>
    </source>
</reference>
<dbReference type="InterPro" id="IPR005135">
    <property type="entry name" value="Endo/exonuclease/phosphatase"/>
</dbReference>
<dbReference type="Pfam" id="PF03372">
    <property type="entry name" value="Exo_endo_phos"/>
    <property type="match status" value="1"/>
</dbReference>
<evidence type="ECO:0000256" key="6">
    <source>
        <dbReference type="ARBA" id="ARBA00022801"/>
    </source>
</evidence>
<keyword evidence="6" id="KW-0378">Hydrolase</keyword>
<dbReference type="GO" id="GO:0004518">
    <property type="term" value="F:nuclease activity"/>
    <property type="evidence" value="ECO:0007669"/>
    <property type="project" value="UniProtKB-KW"/>
</dbReference>
<proteinExistence type="predicted"/>
<organism evidence="10 11">
    <name type="scientific">Streptomyces ambofaciens (strain ATCC 23877 / 3486 / DSM 40053 / JCM 4204 / NBRC 12836 / NRRL B-2516)</name>
    <dbReference type="NCBI Taxonomy" id="278992"/>
    <lineage>
        <taxon>Bacteria</taxon>
        <taxon>Bacillati</taxon>
        <taxon>Actinomycetota</taxon>
        <taxon>Actinomycetes</taxon>
        <taxon>Kitasatosporales</taxon>
        <taxon>Streptomycetaceae</taxon>
        <taxon>Streptomyces</taxon>
    </lineage>
</organism>
<keyword evidence="3" id="KW-0540">Nuclease</keyword>
<evidence type="ECO:0000256" key="2">
    <source>
        <dbReference type="ARBA" id="ARBA00001946"/>
    </source>
</evidence>
<dbReference type="SUPFAM" id="SSF56219">
    <property type="entry name" value="DNase I-like"/>
    <property type="match status" value="1"/>
</dbReference>
<dbReference type="Proteomes" id="UP000061018">
    <property type="component" value="Chromosome"/>
</dbReference>
<dbReference type="RefSeq" id="WP_053138788.1">
    <property type="nucleotide sequence ID" value="NZ_CP012382.1"/>
</dbReference>
<dbReference type="InterPro" id="IPR051547">
    <property type="entry name" value="TDP2-like"/>
</dbReference>
<comment type="cofactor">
    <cofactor evidence="1">
        <name>Mn(2+)</name>
        <dbReference type="ChEBI" id="CHEBI:29035"/>
    </cofactor>
</comment>
<dbReference type="AlphaFoldDB" id="A0A0K2B075"/>
<evidence type="ECO:0000256" key="8">
    <source>
        <dbReference type="ARBA" id="ARBA00023204"/>
    </source>
</evidence>
<dbReference type="EMBL" id="CP012382">
    <property type="protein sequence ID" value="AKZ58785.1"/>
    <property type="molecule type" value="Genomic_DNA"/>
</dbReference>
<keyword evidence="8" id="KW-0234">DNA repair</keyword>
<name>A0A0K2B075_STRA7</name>
<dbReference type="GO" id="GO:0005737">
    <property type="term" value="C:cytoplasm"/>
    <property type="evidence" value="ECO:0007669"/>
    <property type="project" value="TreeGrafter"/>
</dbReference>
<protein>
    <recommendedName>
        <fullName evidence="9">Endonuclease/exonuclease/phosphatase domain-containing protein</fullName>
    </recommendedName>
</protein>
<dbReference type="STRING" id="1889.SAM40697_5226"/>